<protein>
    <submittedName>
        <fullName evidence="1">Uncharacterized protein</fullName>
    </submittedName>
</protein>
<name>A0A4R7VHZ5_9PSEU</name>
<dbReference type="EMBL" id="SOCP01000008">
    <property type="protein sequence ID" value="TDV48719.1"/>
    <property type="molecule type" value="Genomic_DNA"/>
</dbReference>
<dbReference type="Proteomes" id="UP000294927">
    <property type="component" value="Unassembled WGS sequence"/>
</dbReference>
<reference evidence="1 2" key="1">
    <citation type="submission" date="2019-03" db="EMBL/GenBank/DDBJ databases">
        <title>Genomic Encyclopedia of Archaeal and Bacterial Type Strains, Phase II (KMG-II): from individual species to whole genera.</title>
        <authorList>
            <person name="Goeker M."/>
        </authorList>
    </citation>
    <scope>NUCLEOTIDE SEQUENCE [LARGE SCALE GENOMIC DNA]</scope>
    <source>
        <strain evidence="1 2">DSM 45499</strain>
    </source>
</reference>
<comment type="caution">
    <text evidence="1">The sequence shown here is derived from an EMBL/GenBank/DDBJ whole genome shotgun (WGS) entry which is preliminary data.</text>
</comment>
<dbReference type="AlphaFoldDB" id="A0A4R7VHZ5"/>
<gene>
    <name evidence="1" type="ORF">CLV71_10879</name>
</gene>
<evidence type="ECO:0000313" key="2">
    <source>
        <dbReference type="Proteomes" id="UP000294927"/>
    </source>
</evidence>
<sequence>MSRVDLTELVLGDITERDVDVVVFEVAAR</sequence>
<accession>A0A4R7VHZ5</accession>
<keyword evidence="2" id="KW-1185">Reference proteome</keyword>
<proteinExistence type="predicted"/>
<organism evidence="1 2">
    <name type="scientific">Actinophytocola oryzae</name>
    <dbReference type="NCBI Taxonomy" id="502181"/>
    <lineage>
        <taxon>Bacteria</taxon>
        <taxon>Bacillati</taxon>
        <taxon>Actinomycetota</taxon>
        <taxon>Actinomycetes</taxon>
        <taxon>Pseudonocardiales</taxon>
        <taxon>Pseudonocardiaceae</taxon>
    </lineage>
</organism>
<evidence type="ECO:0000313" key="1">
    <source>
        <dbReference type="EMBL" id="TDV48719.1"/>
    </source>
</evidence>